<dbReference type="OrthoDB" id="556502at2"/>
<sequence length="221" mass="23339">MIESAANEPVLLVHGLWMRGITMRWLATRLRSRGFEPRTFEYFSLLQDTDAVVSRLADALRERPRTHVLAHSLGGLLALRAAEHAGADGIGRIVCLGSPLAGSSAAASIAAKLPAGAQLVGHNRALLESGVDHVPEGIEVGAIAGCVPHGLGGFVAHFDGEHDGSVAVAETRLPGLADHVVLRASHSGLLFSDPAVRQAVAFLREGHFDRDFESGVESRVV</sequence>
<dbReference type="Gene3D" id="3.40.50.1820">
    <property type="entry name" value="alpha/beta hydrolase"/>
    <property type="match status" value="1"/>
</dbReference>
<keyword evidence="2" id="KW-1185">Reference proteome</keyword>
<dbReference type="PANTHER" id="PTHR37946:SF1">
    <property type="entry name" value="SLL1969 PROTEIN"/>
    <property type="match status" value="1"/>
</dbReference>
<organism evidence="1 2">
    <name type="scientific">Pseudoluteimonas lycopersici</name>
    <dbReference type="NCBI Taxonomy" id="1324796"/>
    <lineage>
        <taxon>Bacteria</taxon>
        <taxon>Pseudomonadati</taxon>
        <taxon>Pseudomonadota</taxon>
        <taxon>Gammaproteobacteria</taxon>
        <taxon>Lysobacterales</taxon>
        <taxon>Lysobacteraceae</taxon>
        <taxon>Pseudoluteimonas</taxon>
    </lineage>
</organism>
<dbReference type="Proteomes" id="UP000315891">
    <property type="component" value="Chromosome"/>
</dbReference>
<dbReference type="InterPro" id="IPR029058">
    <property type="entry name" value="AB_hydrolase_fold"/>
</dbReference>
<name>A0A516V7P0_9GAMM</name>
<accession>A0A516V7P0</accession>
<proteinExistence type="predicted"/>
<dbReference type="SUPFAM" id="SSF53474">
    <property type="entry name" value="alpha/beta-Hydrolases"/>
    <property type="match status" value="1"/>
</dbReference>
<dbReference type="EMBL" id="CP041742">
    <property type="protein sequence ID" value="QDQ74547.1"/>
    <property type="molecule type" value="Genomic_DNA"/>
</dbReference>
<dbReference type="AlphaFoldDB" id="A0A516V7P0"/>
<dbReference type="GO" id="GO:0016787">
    <property type="term" value="F:hydrolase activity"/>
    <property type="evidence" value="ECO:0007669"/>
    <property type="project" value="UniProtKB-KW"/>
</dbReference>
<reference evidence="1 2" key="1">
    <citation type="submission" date="2019-07" db="EMBL/GenBank/DDBJ databases">
        <title>Lysobacter weifangensis sp. nov., isolated from bensulfuron-methyl contaminated farmland soil.</title>
        <authorList>
            <person name="Zhao H."/>
        </authorList>
    </citation>
    <scope>NUCLEOTIDE SEQUENCE [LARGE SCALE GENOMIC DNA]</scope>
    <source>
        <strain evidence="1 2">CC-Bw-6</strain>
    </source>
</reference>
<dbReference type="RefSeq" id="WP_143880056.1">
    <property type="nucleotide sequence ID" value="NZ_BAABLZ010000001.1"/>
</dbReference>
<gene>
    <name evidence="1" type="ORF">FNZ56_11975</name>
</gene>
<keyword evidence="1" id="KW-0378">Hydrolase</keyword>
<evidence type="ECO:0000313" key="1">
    <source>
        <dbReference type="EMBL" id="QDQ74547.1"/>
    </source>
</evidence>
<evidence type="ECO:0000313" key="2">
    <source>
        <dbReference type="Proteomes" id="UP000315891"/>
    </source>
</evidence>
<dbReference type="PANTHER" id="PTHR37946">
    <property type="entry name" value="SLL1969 PROTEIN"/>
    <property type="match status" value="1"/>
</dbReference>
<protein>
    <submittedName>
        <fullName evidence="1">Alpha/beta fold hydrolase</fullName>
    </submittedName>
</protein>